<name>A0A3P3REC7_9EURY</name>
<dbReference type="AlphaFoldDB" id="A0A3P3REC7"/>
<proteinExistence type="predicted"/>
<dbReference type="EMBL" id="RRCH01000012">
    <property type="protein sequence ID" value="RRJ31867.1"/>
    <property type="molecule type" value="Genomic_DNA"/>
</dbReference>
<gene>
    <name evidence="1" type="ORF">EIK79_06290</name>
</gene>
<evidence type="ECO:0000313" key="1">
    <source>
        <dbReference type="EMBL" id="RRJ31867.1"/>
    </source>
</evidence>
<organism evidence="1 2">
    <name type="scientific">Halocatena pleomorpha</name>
    <dbReference type="NCBI Taxonomy" id="1785090"/>
    <lineage>
        <taxon>Archaea</taxon>
        <taxon>Methanobacteriati</taxon>
        <taxon>Methanobacteriota</taxon>
        <taxon>Stenosarchaea group</taxon>
        <taxon>Halobacteria</taxon>
        <taxon>Halobacteriales</taxon>
        <taxon>Natronomonadaceae</taxon>
        <taxon>Halocatena</taxon>
    </lineage>
</organism>
<sequence length="221" mass="25046">MERLDPSTRIAGVSPTLASQTRTALDTVGEIADDITGVQHDDWIVLGPSFALPQYYDLFEDFEQIQREIRRDIDVGTLAAETETVLTALEHGTDELLSSTRFQYEVGWVAEQTELFDNQSHQPLADLVEYTLGLSNYSRELRAMADRGDLSQAAIFLGASMASNPIVRHQNTDIHQRALELTHRLAPPTIDGQAIEPFRQERSAKTWNDHTDWYETMDRVR</sequence>
<reference evidence="1 2" key="1">
    <citation type="submission" date="2018-11" db="EMBL/GenBank/DDBJ databases">
        <title>Taxonoimc description of Halomarina strain SPP-AMP-1.</title>
        <authorList>
            <person name="Pal Y."/>
            <person name="Srinivasana K."/>
            <person name="Verma A."/>
            <person name="Kumar P."/>
        </authorList>
    </citation>
    <scope>NUCLEOTIDE SEQUENCE [LARGE SCALE GENOMIC DNA]</scope>
    <source>
        <strain evidence="1 2">SPP-AMP-1</strain>
    </source>
</reference>
<protein>
    <submittedName>
        <fullName evidence="1">Uncharacterized protein</fullName>
    </submittedName>
</protein>
<keyword evidence="2" id="KW-1185">Reference proteome</keyword>
<dbReference type="RefSeq" id="WP_124954277.1">
    <property type="nucleotide sequence ID" value="NZ_RRCH01000012.1"/>
</dbReference>
<evidence type="ECO:0000313" key="2">
    <source>
        <dbReference type="Proteomes" id="UP000282322"/>
    </source>
</evidence>
<dbReference type="Proteomes" id="UP000282322">
    <property type="component" value="Unassembled WGS sequence"/>
</dbReference>
<comment type="caution">
    <text evidence="1">The sequence shown here is derived from an EMBL/GenBank/DDBJ whole genome shotgun (WGS) entry which is preliminary data.</text>
</comment>
<accession>A0A3P3REC7</accession>